<dbReference type="SUPFAM" id="SSF50249">
    <property type="entry name" value="Nucleic acid-binding proteins"/>
    <property type="match status" value="2"/>
</dbReference>
<comment type="function">
    <text evidence="7">Involved in peptide bond synthesis. Stimulates efficient translation and peptide-bond synthesis on native or reconstituted 70S ribosomes in vitro. Probably functions indirectly by altering the affinity of the ribosome for aminoacyl-tRNA, thus increasing their reactivity as acceptors for peptidyl transferase.</text>
</comment>
<dbReference type="PIRSF" id="PIRSF005901">
    <property type="entry name" value="EF-P"/>
    <property type="match status" value="1"/>
</dbReference>
<dbReference type="SMART" id="SM01185">
    <property type="entry name" value="EFP"/>
    <property type="match status" value="1"/>
</dbReference>
<feature type="domain" description="Elongation factor P C-terminal" evidence="10">
    <location>
        <begin position="131"/>
        <end position="186"/>
    </location>
</feature>
<feature type="domain" description="Translation elongation factor P/YeiP central" evidence="11">
    <location>
        <begin position="69"/>
        <end position="123"/>
    </location>
</feature>
<dbReference type="Pfam" id="PF08207">
    <property type="entry name" value="EFP_N"/>
    <property type="match status" value="1"/>
</dbReference>
<dbReference type="GO" id="GO:0003746">
    <property type="term" value="F:translation elongation factor activity"/>
    <property type="evidence" value="ECO:0007669"/>
    <property type="project" value="UniProtKB-UniRule"/>
</dbReference>
<evidence type="ECO:0000256" key="2">
    <source>
        <dbReference type="ARBA" id="ARBA00004815"/>
    </source>
</evidence>
<dbReference type="Proteomes" id="UP000769766">
    <property type="component" value="Unassembled WGS sequence"/>
</dbReference>
<keyword evidence="5 7" id="KW-0251">Elongation factor</keyword>
<dbReference type="PANTHER" id="PTHR30053:SF14">
    <property type="entry name" value="TRANSLATION ELONGATION FACTOR KOW-LIKE DOMAIN-CONTAINING PROTEIN"/>
    <property type="match status" value="1"/>
</dbReference>
<evidence type="ECO:0000256" key="5">
    <source>
        <dbReference type="ARBA" id="ARBA00022768"/>
    </source>
</evidence>
<dbReference type="FunFam" id="2.30.30.30:FF:000003">
    <property type="entry name" value="Elongation factor P"/>
    <property type="match status" value="1"/>
</dbReference>
<dbReference type="PANTHER" id="PTHR30053">
    <property type="entry name" value="ELONGATION FACTOR P"/>
    <property type="match status" value="1"/>
</dbReference>
<gene>
    <name evidence="7 12" type="primary">efp</name>
    <name evidence="12" type="ORF">HYY20_08185</name>
</gene>
<dbReference type="CDD" id="cd05794">
    <property type="entry name" value="S1_EF-P_repeat_2"/>
    <property type="match status" value="1"/>
</dbReference>
<reference evidence="12" key="1">
    <citation type="submission" date="2020-07" db="EMBL/GenBank/DDBJ databases">
        <title>Huge and variable diversity of episymbiotic CPR bacteria and DPANN archaea in groundwater ecosystems.</title>
        <authorList>
            <person name="He C.Y."/>
            <person name="Keren R."/>
            <person name="Whittaker M."/>
            <person name="Farag I.F."/>
            <person name="Doudna J."/>
            <person name="Cate J.H.D."/>
            <person name="Banfield J.F."/>
        </authorList>
    </citation>
    <scope>NUCLEOTIDE SEQUENCE</scope>
    <source>
        <strain evidence="12">NC_groundwater_672_Ag_B-0.1um_62_36</strain>
    </source>
</reference>
<keyword evidence="4 7" id="KW-0963">Cytoplasm</keyword>
<dbReference type="PROSITE" id="PS01275">
    <property type="entry name" value="EFP"/>
    <property type="match status" value="1"/>
</dbReference>
<dbReference type="AlphaFoldDB" id="A0A932CPA1"/>
<dbReference type="FunFam" id="2.40.50.140:FF:000004">
    <property type="entry name" value="Elongation factor P"/>
    <property type="match status" value="1"/>
</dbReference>
<dbReference type="InterPro" id="IPR013185">
    <property type="entry name" value="Transl_elong_KOW-like"/>
</dbReference>
<comment type="similarity">
    <text evidence="3 7 9">Belongs to the elongation factor P family.</text>
</comment>
<dbReference type="SMART" id="SM00841">
    <property type="entry name" value="Elong-fact-P_C"/>
    <property type="match status" value="1"/>
</dbReference>
<accession>A0A932CPA1</accession>
<dbReference type="Pfam" id="PF09285">
    <property type="entry name" value="Elong-fact-P_C"/>
    <property type="match status" value="1"/>
</dbReference>
<proteinExistence type="inferred from homology"/>
<dbReference type="HAMAP" id="MF_00141">
    <property type="entry name" value="EF_P"/>
    <property type="match status" value="1"/>
</dbReference>
<dbReference type="CDD" id="cd04470">
    <property type="entry name" value="S1_EF-P_repeat_1"/>
    <property type="match status" value="1"/>
</dbReference>
<dbReference type="InterPro" id="IPR012340">
    <property type="entry name" value="NA-bd_OB-fold"/>
</dbReference>
<protein>
    <recommendedName>
        <fullName evidence="7 8">Elongation factor P</fullName>
        <shortName evidence="7">EF-P</shortName>
    </recommendedName>
</protein>
<dbReference type="InterPro" id="IPR014722">
    <property type="entry name" value="Rib_uL2_dom2"/>
</dbReference>
<dbReference type="InterPro" id="IPR001059">
    <property type="entry name" value="Transl_elong_P/YeiP_cen"/>
</dbReference>
<dbReference type="GO" id="GO:0005829">
    <property type="term" value="C:cytosol"/>
    <property type="evidence" value="ECO:0007669"/>
    <property type="project" value="UniProtKB-ARBA"/>
</dbReference>
<evidence type="ECO:0000313" key="13">
    <source>
        <dbReference type="Proteomes" id="UP000769766"/>
    </source>
</evidence>
<organism evidence="12 13">
    <name type="scientific">Tectimicrobiota bacterium</name>
    <dbReference type="NCBI Taxonomy" id="2528274"/>
    <lineage>
        <taxon>Bacteria</taxon>
        <taxon>Pseudomonadati</taxon>
        <taxon>Nitrospinota/Tectimicrobiota group</taxon>
        <taxon>Candidatus Tectimicrobiota</taxon>
    </lineage>
</organism>
<dbReference type="Pfam" id="PF01132">
    <property type="entry name" value="EFP"/>
    <property type="match status" value="1"/>
</dbReference>
<comment type="pathway">
    <text evidence="2 7">Protein biosynthesis; polypeptide chain elongation.</text>
</comment>
<keyword evidence="6 7" id="KW-0648">Protein biosynthesis</keyword>
<evidence type="ECO:0000256" key="1">
    <source>
        <dbReference type="ARBA" id="ARBA00004496"/>
    </source>
</evidence>
<dbReference type="SUPFAM" id="SSF50104">
    <property type="entry name" value="Translation proteins SH3-like domain"/>
    <property type="match status" value="1"/>
</dbReference>
<evidence type="ECO:0000313" key="12">
    <source>
        <dbReference type="EMBL" id="MBI2876844.1"/>
    </source>
</evidence>
<dbReference type="NCBIfam" id="NF001810">
    <property type="entry name" value="PRK00529.1"/>
    <property type="match status" value="1"/>
</dbReference>
<evidence type="ECO:0000259" key="11">
    <source>
        <dbReference type="SMART" id="SM01185"/>
    </source>
</evidence>
<dbReference type="InterPro" id="IPR015365">
    <property type="entry name" value="Elong-fact-P_C"/>
</dbReference>
<name>A0A932CPA1_UNCTE</name>
<dbReference type="InterPro" id="IPR011768">
    <property type="entry name" value="Transl_elongation_fac_P"/>
</dbReference>
<evidence type="ECO:0000259" key="10">
    <source>
        <dbReference type="SMART" id="SM00841"/>
    </source>
</evidence>
<evidence type="ECO:0000256" key="3">
    <source>
        <dbReference type="ARBA" id="ARBA00009479"/>
    </source>
</evidence>
<dbReference type="FunFam" id="2.40.50.140:FF:000009">
    <property type="entry name" value="Elongation factor P"/>
    <property type="match status" value="1"/>
</dbReference>
<evidence type="ECO:0000256" key="6">
    <source>
        <dbReference type="ARBA" id="ARBA00022917"/>
    </source>
</evidence>
<dbReference type="Gene3D" id="2.40.50.140">
    <property type="entry name" value="Nucleic acid-binding proteins"/>
    <property type="match status" value="2"/>
</dbReference>
<dbReference type="InterPro" id="IPR013852">
    <property type="entry name" value="Transl_elong_P/YeiP_CS"/>
</dbReference>
<evidence type="ECO:0000256" key="4">
    <source>
        <dbReference type="ARBA" id="ARBA00022490"/>
    </source>
</evidence>
<evidence type="ECO:0000256" key="7">
    <source>
        <dbReference type="HAMAP-Rule" id="MF_00141"/>
    </source>
</evidence>
<comment type="subcellular location">
    <subcellularLocation>
        <location evidence="1 7">Cytoplasm</location>
    </subcellularLocation>
</comment>
<evidence type="ECO:0000256" key="8">
    <source>
        <dbReference type="NCBIfam" id="TIGR00038"/>
    </source>
</evidence>
<comment type="caution">
    <text evidence="12">The sequence shown here is derived from an EMBL/GenBank/DDBJ whole genome shotgun (WGS) entry which is preliminary data.</text>
</comment>
<dbReference type="InterPro" id="IPR020599">
    <property type="entry name" value="Transl_elong_fac_P/YeiP"/>
</dbReference>
<dbReference type="NCBIfam" id="TIGR00038">
    <property type="entry name" value="efp"/>
    <property type="match status" value="1"/>
</dbReference>
<evidence type="ECO:0000256" key="9">
    <source>
        <dbReference type="RuleBase" id="RU004389"/>
    </source>
</evidence>
<dbReference type="InterPro" id="IPR008991">
    <property type="entry name" value="Translation_prot_SH3-like_sf"/>
</dbReference>
<sequence length="188" mass="21157">MAYVQATQLRVGMIVNFRGELYQVTYTHHLTPGNKRGQIQTKLKNLKTGTQIDHRFRSEDDVEKATLEGREMEYLYNNDSEYVFMDTQSYEQLSLNADALSDLVSYLVPNTRLLVQFYEGKPMGIEMPAAVELKVVATEPGLKRATATASMKPATVETGAVVQVPQFIEVGEVIRVDPSTGKYMERAK</sequence>
<dbReference type="GO" id="GO:0043043">
    <property type="term" value="P:peptide biosynthetic process"/>
    <property type="evidence" value="ECO:0007669"/>
    <property type="project" value="InterPro"/>
</dbReference>
<dbReference type="Gene3D" id="2.30.30.30">
    <property type="match status" value="1"/>
</dbReference>
<dbReference type="EMBL" id="JACPRF010000247">
    <property type="protein sequence ID" value="MBI2876844.1"/>
    <property type="molecule type" value="Genomic_DNA"/>
</dbReference>